<dbReference type="AlphaFoldDB" id="A0A653JZG8"/>
<gene>
    <name evidence="1" type="ORF">ACI8B_100043</name>
</gene>
<protein>
    <submittedName>
        <fullName evidence="1">Uncharacterized protein</fullName>
    </submittedName>
</protein>
<evidence type="ECO:0000313" key="2">
    <source>
        <dbReference type="Proteomes" id="UP000430404"/>
    </source>
</evidence>
<accession>A0A653JZG8</accession>
<organism evidence="1 2">
    <name type="scientific">Acinetobacter proteolyticus</name>
    <dbReference type="NCBI Taxonomy" id="1776741"/>
    <lineage>
        <taxon>Bacteria</taxon>
        <taxon>Pseudomonadati</taxon>
        <taxon>Pseudomonadota</taxon>
        <taxon>Gammaproteobacteria</taxon>
        <taxon>Moraxellales</taxon>
        <taxon>Moraxellaceae</taxon>
        <taxon>Acinetobacter</taxon>
    </lineage>
</organism>
<reference evidence="1 2" key="1">
    <citation type="submission" date="2019-10" db="EMBL/GenBank/DDBJ databases">
        <authorList>
            <person name="Karimi E."/>
        </authorList>
    </citation>
    <scope>NUCLEOTIDE SEQUENCE [LARGE SCALE GENOMIC DNA]</scope>
    <source>
        <strain evidence="1">Acinetobacter sp. 8BE</strain>
    </source>
</reference>
<dbReference type="Proteomes" id="UP000430404">
    <property type="component" value="Unassembled WGS sequence"/>
</dbReference>
<evidence type="ECO:0000313" key="1">
    <source>
        <dbReference type="EMBL" id="VXA53797.1"/>
    </source>
</evidence>
<sequence length="51" mass="5462">MSNTVAQDNFCAVALFCLKITTGYAIKLKSKAQKPMAAPLVFEGVLRGFAP</sequence>
<name>A0A653JZG8_9GAMM</name>
<dbReference type="EMBL" id="CABWKZ010000002">
    <property type="protein sequence ID" value="VXA53797.1"/>
    <property type="molecule type" value="Genomic_DNA"/>
</dbReference>
<proteinExistence type="predicted"/>